<comment type="caution">
    <text evidence="9">The sequence shown here is derived from an EMBL/GenBank/DDBJ whole genome shotgun (WGS) entry which is preliminary data.</text>
</comment>
<evidence type="ECO:0000259" key="8">
    <source>
        <dbReference type="Pfam" id="PF03900"/>
    </source>
</evidence>
<comment type="subunit">
    <text evidence="6">Monomer.</text>
</comment>
<dbReference type="InterPro" id="IPR022417">
    <property type="entry name" value="Porphobilin_deaminase_N"/>
</dbReference>
<feature type="domain" description="Porphobilinogen deaminase C-terminal" evidence="8">
    <location>
        <begin position="231"/>
        <end position="300"/>
    </location>
</feature>
<dbReference type="GO" id="GO:0006782">
    <property type="term" value="P:protoporphyrinogen IX biosynthetic process"/>
    <property type="evidence" value="ECO:0007669"/>
    <property type="project" value="UniProtKB-UniRule"/>
</dbReference>
<dbReference type="InterPro" id="IPR000860">
    <property type="entry name" value="HemC"/>
</dbReference>
<keyword evidence="10" id="KW-1185">Reference proteome</keyword>
<comment type="cofactor">
    <cofactor evidence="6">
        <name>dipyrromethane</name>
        <dbReference type="ChEBI" id="CHEBI:60342"/>
    </cofactor>
    <text evidence="6">Binds 1 dipyrromethane group covalently.</text>
</comment>
<dbReference type="EC" id="2.5.1.61" evidence="6"/>
<evidence type="ECO:0000256" key="2">
    <source>
        <dbReference type="ARBA" id="ARBA00005638"/>
    </source>
</evidence>
<reference evidence="9 10" key="1">
    <citation type="submission" date="2019-08" db="EMBL/GenBank/DDBJ databases">
        <title>In-depth cultivation of the pig gut microbiome towards novel bacterial diversity and tailored functional studies.</title>
        <authorList>
            <person name="Wylensek D."/>
            <person name="Hitch T.C.A."/>
            <person name="Clavel T."/>
        </authorList>
    </citation>
    <scope>NUCLEOTIDE SEQUENCE [LARGE SCALE GENOMIC DNA]</scope>
    <source>
        <strain evidence="9 10">WCA-SAB-591-4A-A</strain>
    </source>
</reference>
<dbReference type="NCBIfam" id="TIGR00212">
    <property type="entry name" value="hemC"/>
    <property type="match status" value="1"/>
</dbReference>
<comment type="catalytic activity">
    <reaction evidence="5 6">
        <text>4 porphobilinogen + H2O = hydroxymethylbilane + 4 NH4(+)</text>
        <dbReference type="Rhea" id="RHEA:13185"/>
        <dbReference type="ChEBI" id="CHEBI:15377"/>
        <dbReference type="ChEBI" id="CHEBI:28938"/>
        <dbReference type="ChEBI" id="CHEBI:57845"/>
        <dbReference type="ChEBI" id="CHEBI:58126"/>
        <dbReference type="EC" id="2.5.1.61"/>
    </reaction>
</comment>
<dbReference type="GO" id="GO:0004418">
    <property type="term" value="F:hydroxymethylbilane synthase activity"/>
    <property type="evidence" value="ECO:0007669"/>
    <property type="project" value="UniProtKB-UniRule"/>
</dbReference>
<evidence type="ECO:0000259" key="7">
    <source>
        <dbReference type="Pfam" id="PF01379"/>
    </source>
</evidence>
<evidence type="ECO:0000256" key="6">
    <source>
        <dbReference type="HAMAP-Rule" id="MF_00260"/>
    </source>
</evidence>
<protein>
    <recommendedName>
        <fullName evidence="6">Porphobilinogen deaminase</fullName>
        <shortName evidence="6">PBG</shortName>
        <ecNumber evidence="6">2.5.1.61</ecNumber>
    </recommendedName>
    <alternativeName>
        <fullName evidence="6">Hydroxymethylbilane synthase</fullName>
        <shortName evidence="6">HMBS</shortName>
    </alternativeName>
    <alternativeName>
        <fullName evidence="6">Pre-uroporphyrinogen synthase</fullName>
    </alternativeName>
</protein>
<dbReference type="InterPro" id="IPR036803">
    <property type="entry name" value="Porphobilinogen_deaminase_C_sf"/>
</dbReference>
<comment type="similarity">
    <text evidence="2 6">Belongs to the HMBS family.</text>
</comment>
<feature type="domain" description="Porphobilinogen deaminase N-terminal" evidence="7">
    <location>
        <begin position="5"/>
        <end position="217"/>
    </location>
</feature>
<name>A0A6N7XDG7_9FIRM</name>
<feature type="modified residue" description="S-(dipyrrolylmethanemethyl)cysteine" evidence="6">
    <location>
        <position position="247"/>
    </location>
</feature>
<comment type="miscellaneous">
    <text evidence="6">The porphobilinogen subunits are added to the dipyrromethane group.</text>
</comment>
<dbReference type="PANTHER" id="PTHR11557:SF0">
    <property type="entry name" value="PORPHOBILINOGEN DEAMINASE"/>
    <property type="match status" value="1"/>
</dbReference>
<keyword evidence="3 6" id="KW-0808">Transferase</keyword>
<dbReference type="GO" id="GO:0005737">
    <property type="term" value="C:cytoplasm"/>
    <property type="evidence" value="ECO:0007669"/>
    <property type="project" value="UniProtKB-UniRule"/>
</dbReference>
<dbReference type="PRINTS" id="PR00151">
    <property type="entry name" value="PORPHBDMNASE"/>
</dbReference>
<evidence type="ECO:0000313" key="10">
    <source>
        <dbReference type="Proteomes" id="UP000440713"/>
    </source>
</evidence>
<keyword evidence="4 6" id="KW-0627">Porphyrin biosynthesis</keyword>
<organism evidence="9 10">
    <name type="scientific">Peptostreptococcus porci</name>
    <dbReference type="NCBI Taxonomy" id="2652282"/>
    <lineage>
        <taxon>Bacteria</taxon>
        <taxon>Bacillati</taxon>
        <taxon>Bacillota</taxon>
        <taxon>Clostridia</taxon>
        <taxon>Peptostreptococcales</taxon>
        <taxon>Peptostreptococcaceae</taxon>
        <taxon>Peptostreptococcus</taxon>
    </lineage>
</organism>
<dbReference type="Gene3D" id="3.40.190.10">
    <property type="entry name" value="Periplasmic binding protein-like II"/>
    <property type="match status" value="2"/>
</dbReference>
<gene>
    <name evidence="6 9" type="primary">hemC</name>
    <name evidence="9" type="ORF">FYJ71_05240</name>
</gene>
<dbReference type="HAMAP" id="MF_00260">
    <property type="entry name" value="Porphobil_deam"/>
    <property type="match status" value="1"/>
</dbReference>
<dbReference type="RefSeq" id="WP_154537773.1">
    <property type="nucleotide sequence ID" value="NZ_VUNE01000002.1"/>
</dbReference>
<evidence type="ECO:0000313" key="9">
    <source>
        <dbReference type="EMBL" id="MST62382.1"/>
    </source>
</evidence>
<comment type="function">
    <text evidence="1 6">Tetrapolymerization of the monopyrrole PBG into the hydroxymethylbilane pre-uroporphyrinogen in several discrete steps.</text>
</comment>
<dbReference type="EMBL" id="VUNE01000002">
    <property type="protein sequence ID" value="MST62382.1"/>
    <property type="molecule type" value="Genomic_DNA"/>
</dbReference>
<dbReference type="Gene3D" id="3.30.160.40">
    <property type="entry name" value="Porphobilinogen deaminase, C-terminal domain"/>
    <property type="match status" value="1"/>
</dbReference>
<dbReference type="InterPro" id="IPR022419">
    <property type="entry name" value="Porphobilin_deaminase_cofac_BS"/>
</dbReference>
<dbReference type="SUPFAM" id="SSF54782">
    <property type="entry name" value="Porphobilinogen deaminase (hydroxymethylbilane synthase), C-terminal domain"/>
    <property type="match status" value="1"/>
</dbReference>
<dbReference type="PANTHER" id="PTHR11557">
    <property type="entry name" value="PORPHOBILINOGEN DEAMINASE"/>
    <property type="match status" value="1"/>
</dbReference>
<dbReference type="PROSITE" id="PS00533">
    <property type="entry name" value="PORPHOBILINOGEN_DEAM"/>
    <property type="match status" value="1"/>
</dbReference>
<dbReference type="InterPro" id="IPR022418">
    <property type="entry name" value="Porphobilinogen_deaminase_C"/>
</dbReference>
<dbReference type="AlphaFoldDB" id="A0A6N7XDG7"/>
<dbReference type="Proteomes" id="UP000440713">
    <property type="component" value="Unassembled WGS sequence"/>
</dbReference>
<evidence type="ECO:0000256" key="4">
    <source>
        <dbReference type="ARBA" id="ARBA00023244"/>
    </source>
</evidence>
<dbReference type="Pfam" id="PF03900">
    <property type="entry name" value="Porphobil_deamC"/>
    <property type="match status" value="1"/>
</dbReference>
<dbReference type="Pfam" id="PF01379">
    <property type="entry name" value="Porphobil_deam"/>
    <property type="match status" value="1"/>
</dbReference>
<evidence type="ECO:0000256" key="5">
    <source>
        <dbReference type="ARBA" id="ARBA00048169"/>
    </source>
</evidence>
<dbReference type="CDD" id="cd13647">
    <property type="entry name" value="PBP2_PBGD_2"/>
    <property type="match status" value="1"/>
</dbReference>
<dbReference type="SUPFAM" id="SSF53850">
    <property type="entry name" value="Periplasmic binding protein-like II"/>
    <property type="match status" value="1"/>
</dbReference>
<dbReference type="PIRSF" id="PIRSF001438">
    <property type="entry name" value="4pyrrol_synth_OHMeBilane_synth"/>
    <property type="match status" value="1"/>
</dbReference>
<accession>A0A6N7XDG7</accession>
<evidence type="ECO:0000256" key="1">
    <source>
        <dbReference type="ARBA" id="ARBA00002869"/>
    </source>
</evidence>
<evidence type="ECO:0000256" key="3">
    <source>
        <dbReference type="ARBA" id="ARBA00022679"/>
    </source>
</evidence>
<sequence>MKLIAGTRGSTLAIAQTEIVMRKLSEKYSDLSIEKKIIVTKGDRDKSTALNKIGDKGLFVSEIEKQLIEGSIDFAVHSYKDMPSEIDENLMIVDIPDRSDPRDVLIINPKHNLINQDLKDWLVNTQGLRIGTGSIRRKSQILRINNSIEVLGIRGNIETRIDKMIKEDLDGVVLAASGIKRLGKDNLNMYYFSYEEMIPSPAQGALAIEIRKERKDLIKLFCSISDELETIKVKAERSFMKTIDGGCHSPVGAISTIDGEKLRLRGIFGDSEGENIVIDEICGELENADELGHKLAESLLDKLSLDGEF</sequence>
<proteinExistence type="inferred from homology"/>